<keyword evidence="5" id="KW-1185">Reference proteome</keyword>
<feature type="coiled-coil region" evidence="1">
    <location>
        <begin position="138"/>
        <end position="172"/>
    </location>
</feature>
<evidence type="ECO:0000313" key="4">
    <source>
        <dbReference type="EMBL" id="CAE7363335.1"/>
    </source>
</evidence>
<dbReference type="Proteomes" id="UP000649617">
    <property type="component" value="Unassembled WGS sequence"/>
</dbReference>
<evidence type="ECO:0000313" key="5">
    <source>
        <dbReference type="Proteomes" id="UP000649617"/>
    </source>
</evidence>
<dbReference type="PROSITE" id="PS51688">
    <property type="entry name" value="ICA"/>
    <property type="match status" value="1"/>
</dbReference>
<gene>
    <name evidence="4" type="ORF">SPIL2461_LOCUS8733</name>
</gene>
<name>A0A812QBD2_SYMPI</name>
<feature type="compositionally biased region" description="Low complexity" evidence="2">
    <location>
        <begin position="203"/>
        <end position="219"/>
    </location>
</feature>
<dbReference type="EMBL" id="CAJNIZ010014551">
    <property type="protein sequence ID" value="CAE7363335.1"/>
    <property type="molecule type" value="Genomic_DNA"/>
</dbReference>
<feature type="region of interest" description="Disordered" evidence="2">
    <location>
        <begin position="31"/>
        <end position="65"/>
    </location>
</feature>
<comment type="caution">
    <text evidence="4">The sequence shown here is derived from an EMBL/GenBank/DDBJ whole genome shotgun (WGS) entry which is preliminary data.</text>
</comment>
<feature type="region of interest" description="Disordered" evidence="2">
    <location>
        <begin position="181"/>
        <end position="219"/>
    </location>
</feature>
<sequence>MIVSASGGSLHGTWSSENAIASDRRLKRDIKPLKRTLRDVQKDPEQGMSPMPLGVPKSLTTSPKESMEAGPLWTLRQLRPVSYYFKKGSESKYMRFGFIADDLESVVPQVVRTTRGESFDDQKGVMYQDLIALLTAAAQGQQQIVEQQQDRMDRLLADFASLKNELHTLKQEDLDLPRVDLRGRKKKKGGKGQLKVKTAEADTSAAPNTTNATNATNTT</sequence>
<accession>A0A812QBD2</accession>
<organism evidence="4 5">
    <name type="scientific">Symbiodinium pilosum</name>
    <name type="common">Dinoflagellate</name>
    <dbReference type="NCBI Taxonomy" id="2952"/>
    <lineage>
        <taxon>Eukaryota</taxon>
        <taxon>Sar</taxon>
        <taxon>Alveolata</taxon>
        <taxon>Dinophyceae</taxon>
        <taxon>Suessiales</taxon>
        <taxon>Symbiodiniaceae</taxon>
        <taxon>Symbiodinium</taxon>
    </lineage>
</organism>
<dbReference type="AlphaFoldDB" id="A0A812QBD2"/>
<dbReference type="Pfam" id="PF13884">
    <property type="entry name" value="Peptidase_S74"/>
    <property type="match status" value="1"/>
</dbReference>
<feature type="compositionally biased region" description="Basic and acidic residues" evidence="2">
    <location>
        <begin position="31"/>
        <end position="45"/>
    </location>
</feature>
<proteinExistence type="predicted"/>
<reference evidence="4" key="1">
    <citation type="submission" date="2021-02" db="EMBL/GenBank/DDBJ databases">
        <authorList>
            <person name="Dougan E. K."/>
            <person name="Rhodes N."/>
            <person name="Thang M."/>
            <person name="Chan C."/>
        </authorList>
    </citation>
    <scope>NUCLEOTIDE SEQUENCE</scope>
</reference>
<dbReference type="OrthoDB" id="442111at2759"/>
<protein>
    <recommendedName>
        <fullName evidence="3">Peptidase S74 domain-containing protein</fullName>
    </recommendedName>
</protein>
<keyword evidence="1" id="KW-0175">Coiled coil</keyword>
<evidence type="ECO:0000256" key="1">
    <source>
        <dbReference type="SAM" id="Coils"/>
    </source>
</evidence>
<feature type="non-terminal residue" evidence="4">
    <location>
        <position position="219"/>
    </location>
</feature>
<dbReference type="InterPro" id="IPR030392">
    <property type="entry name" value="S74_ICA"/>
</dbReference>
<evidence type="ECO:0000259" key="3">
    <source>
        <dbReference type="PROSITE" id="PS51688"/>
    </source>
</evidence>
<evidence type="ECO:0000256" key="2">
    <source>
        <dbReference type="SAM" id="MobiDB-lite"/>
    </source>
</evidence>
<feature type="domain" description="Peptidase S74" evidence="3">
    <location>
        <begin position="22"/>
        <end position="152"/>
    </location>
</feature>